<protein>
    <submittedName>
        <fullName evidence="1">PhnG protein</fullName>
    </submittedName>
</protein>
<dbReference type="Pfam" id="PF06754">
    <property type="entry name" value="PhnG"/>
    <property type="match status" value="1"/>
</dbReference>
<sequence length="148" mass="16294">MSGMAQQERTQWLGLLSRADCAWLEQLWLQLEQHLQPRMLAGPETGMLRLTTQASGSPVGFQFGEATCSRCVVEIGLHRGYAVQLGSDLRKAQLSACLDALFQGMAPTERAACLEPISLRLAEQQAERERLVAATRVHFYTTKTSGAS</sequence>
<accession>A0A1B2LQP8</accession>
<dbReference type="AlphaFoldDB" id="A0A1B2LQP8"/>
<dbReference type="NCBIfam" id="TIGR03293">
    <property type="entry name" value="PhnG_redo"/>
    <property type="match status" value="1"/>
</dbReference>
<proteinExistence type="predicted"/>
<organism evidence="1">
    <name type="scientific">Aeromonas salmonicida</name>
    <dbReference type="NCBI Taxonomy" id="645"/>
    <lineage>
        <taxon>Bacteria</taxon>
        <taxon>Pseudomonadati</taxon>
        <taxon>Pseudomonadota</taxon>
        <taxon>Gammaproteobacteria</taxon>
        <taxon>Aeromonadales</taxon>
        <taxon>Aeromonadaceae</taxon>
        <taxon>Aeromonas</taxon>
    </lineage>
</organism>
<name>A0A1B2LQP8_AERSA</name>
<dbReference type="GO" id="GO:0019634">
    <property type="term" value="P:organic phosphonate metabolic process"/>
    <property type="evidence" value="ECO:0007669"/>
    <property type="project" value="InterPro"/>
</dbReference>
<reference evidence="1" key="1">
    <citation type="journal article" date="2016" name="FEMS Microbiol. Lett.">
        <title>Aeromonas salmonicida subsp. salmonicida strains isolated from Chinese freshwater fish contain a novel genomic island and possible regional-specific mobile genetic elements profiles.</title>
        <authorList>
            <person name="Long M."/>
            <person name="Nielsen T.K."/>
            <person name="Leisner J.J."/>
            <person name="Hansen L.H."/>
            <person name="Shen Z.X."/>
            <person name="Zhang Q.Q."/>
            <person name="Li A."/>
        </authorList>
    </citation>
    <scope>NUCLEOTIDE SEQUENCE</scope>
    <source>
        <strain evidence="1">BG</strain>
    </source>
</reference>
<dbReference type="GeneID" id="75215750"/>
<dbReference type="GO" id="GO:0015716">
    <property type="term" value="P:organic phosphonate transport"/>
    <property type="evidence" value="ECO:0007669"/>
    <property type="project" value="InterPro"/>
</dbReference>
<dbReference type="EMBL" id="KX231277">
    <property type="protein sequence ID" value="AOA33900.1"/>
    <property type="molecule type" value="Genomic_DNA"/>
</dbReference>
<evidence type="ECO:0000313" key="1">
    <source>
        <dbReference type="EMBL" id="AOA33900.1"/>
    </source>
</evidence>
<dbReference type="RefSeq" id="WP_197687382.1">
    <property type="nucleotide sequence ID" value="NZ_CP110648.1"/>
</dbReference>
<dbReference type="InterPro" id="IPR009609">
    <property type="entry name" value="Phosphonate_metab_PhnG"/>
</dbReference>